<comment type="catalytic activity">
    <reaction evidence="11">
        <text>L-valine + 2-oxoglutarate = 3-methyl-2-oxobutanoate + L-glutamate</text>
        <dbReference type="Rhea" id="RHEA:24813"/>
        <dbReference type="ChEBI" id="CHEBI:11851"/>
        <dbReference type="ChEBI" id="CHEBI:16810"/>
        <dbReference type="ChEBI" id="CHEBI:29985"/>
        <dbReference type="ChEBI" id="CHEBI:57762"/>
        <dbReference type="EC" id="2.6.1.42"/>
    </reaction>
</comment>
<name>A0A255Y639_9SPHN</name>
<dbReference type="Pfam" id="PF01063">
    <property type="entry name" value="Aminotran_4"/>
    <property type="match status" value="1"/>
</dbReference>
<accession>A0A255Y639</accession>
<evidence type="ECO:0000256" key="7">
    <source>
        <dbReference type="ARBA" id="ARBA00013053"/>
    </source>
</evidence>
<evidence type="ECO:0000256" key="11">
    <source>
        <dbReference type="ARBA" id="ARBA00048212"/>
    </source>
</evidence>
<keyword evidence="9" id="KW-0663">Pyridoxal phosphate</keyword>
<evidence type="ECO:0000313" key="14">
    <source>
        <dbReference type="EMBL" id="OYQ24712.1"/>
    </source>
</evidence>
<dbReference type="GO" id="GO:0005829">
    <property type="term" value="C:cytosol"/>
    <property type="evidence" value="ECO:0007669"/>
    <property type="project" value="TreeGrafter"/>
</dbReference>
<dbReference type="FunFam" id="3.20.10.10:FF:000002">
    <property type="entry name" value="D-alanine aminotransferase"/>
    <property type="match status" value="1"/>
</dbReference>
<comment type="catalytic activity">
    <reaction evidence="12">
        <text>L-isoleucine + 2-oxoglutarate = (S)-3-methyl-2-oxopentanoate + L-glutamate</text>
        <dbReference type="Rhea" id="RHEA:24801"/>
        <dbReference type="ChEBI" id="CHEBI:16810"/>
        <dbReference type="ChEBI" id="CHEBI:29985"/>
        <dbReference type="ChEBI" id="CHEBI:35146"/>
        <dbReference type="ChEBI" id="CHEBI:58045"/>
        <dbReference type="EC" id="2.6.1.42"/>
    </reaction>
</comment>
<dbReference type="AlphaFoldDB" id="A0A255Y639"/>
<comment type="catalytic activity">
    <reaction evidence="13">
        <text>L-leucine + 2-oxoglutarate = 4-methyl-2-oxopentanoate + L-glutamate</text>
        <dbReference type="Rhea" id="RHEA:18321"/>
        <dbReference type="ChEBI" id="CHEBI:16810"/>
        <dbReference type="ChEBI" id="CHEBI:17865"/>
        <dbReference type="ChEBI" id="CHEBI:29985"/>
        <dbReference type="ChEBI" id="CHEBI:57427"/>
        <dbReference type="EC" id="2.6.1.42"/>
    </reaction>
</comment>
<proteinExistence type="inferred from homology"/>
<evidence type="ECO:0000256" key="2">
    <source>
        <dbReference type="ARBA" id="ARBA00003109"/>
    </source>
</evidence>
<dbReference type="InterPro" id="IPR043132">
    <property type="entry name" value="BCAT-like_C"/>
</dbReference>
<dbReference type="InterPro" id="IPR036038">
    <property type="entry name" value="Aminotransferase-like"/>
</dbReference>
<dbReference type="InterPro" id="IPR043131">
    <property type="entry name" value="BCAT-like_N"/>
</dbReference>
<dbReference type="GO" id="GO:0004084">
    <property type="term" value="F:branched-chain-amino-acid transaminase activity"/>
    <property type="evidence" value="ECO:0007669"/>
    <property type="project" value="UniProtKB-EC"/>
</dbReference>
<evidence type="ECO:0000256" key="9">
    <source>
        <dbReference type="ARBA" id="ARBA00022898"/>
    </source>
</evidence>
<evidence type="ECO:0000313" key="15">
    <source>
        <dbReference type="Proteomes" id="UP000216991"/>
    </source>
</evidence>
<evidence type="ECO:0000256" key="5">
    <source>
        <dbReference type="ARBA" id="ARBA00005072"/>
    </source>
</evidence>
<dbReference type="OrthoDB" id="9805628at2"/>
<dbReference type="NCBIfam" id="NF005209">
    <property type="entry name" value="PRK06680.1"/>
    <property type="match status" value="1"/>
</dbReference>
<dbReference type="RefSeq" id="WP_094475006.1">
    <property type="nucleotide sequence ID" value="NZ_NOXT01000124.1"/>
</dbReference>
<dbReference type="PANTHER" id="PTHR42743:SF11">
    <property type="entry name" value="AMINODEOXYCHORISMATE LYASE"/>
    <property type="match status" value="1"/>
</dbReference>
<evidence type="ECO:0000256" key="10">
    <source>
        <dbReference type="ARBA" id="ARBA00023304"/>
    </source>
</evidence>
<gene>
    <name evidence="14" type="ORF">CHU93_15235</name>
</gene>
<dbReference type="Gene3D" id="3.20.10.10">
    <property type="entry name" value="D-amino Acid Aminotransferase, subunit A, domain 2"/>
    <property type="match status" value="1"/>
</dbReference>
<dbReference type="EMBL" id="NOXT01000124">
    <property type="protein sequence ID" value="OYQ24712.1"/>
    <property type="molecule type" value="Genomic_DNA"/>
</dbReference>
<reference evidence="14 15" key="1">
    <citation type="submission" date="2017-07" db="EMBL/GenBank/DDBJ databases">
        <title>Sandarakinorhabdus cyanobacteriorum sp. nov., a novel bacterium isolated from cyanobacterial aggregates in a eutrophic lake.</title>
        <authorList>
            <person name="Cai H."/>
        </authorList>
    </citation>
    <scope>NUCLEOTIDE SEQUENCE [LARGE SCALE GENOMIC DNA]</scope>
    <source>
        <strain evidence="14 15">TH057</strain>
    </source>
</reference>
<protein>
    <recommendedName>
        <fullName evidence="8">Probable branched-chain-amino-acid aminotransferase</fullName>
        <ecNumber evidence="7">2.6.1.42</ecNumber>
    </recommendedName>
</protein>
<dbReference type="GO" id="GO:0009082">
    <property type="term" value="P:branched-chain amino acid biosynthetic process"/>
    <property type="evidence" value="ECO:0007669"/>
    <property type="project" value="UniProtKB-KW"/>
</dbReference>
<dbReference type="EC" id="2.6.1.42" evidence="7"/>
<dbReference type="GO" id="GO:0008652">
    <property type="term" value="P:amino acid biosynthetic process"/>
    <property type="evidence" value="ECO:0007669"/>
    <property type="project" value="UniProtKB-ARBA"/>
</dbReference>
<comment type="caution">
    <text evidence="14">The sequence shown here is derived from an EMBL/GenBank/DDBJ whole genome shotgun (WGS) entry which is preliminary data.</text>
</comment>
<dbReference type="InterPro" id="IPR001544">
    <property type="entry name" value="Aminotrans_IV"/>
</dbReference>
<sequence length="291" mass="31753">MPQLAYVNGRILPLADASLHVEDRGTQFADAVYEVCAVMNGRILDWGPHLVRLRRNLAELGIIWSMADGPFGLQARRLIAANGHKDCLLYIQISRGVARRDHAFPDAAPASVVMTVRRFDFGQRVRQLGSGIKVITRPDNRWGRVDIKTTGLLGNVLAKQAAREAGAFEAWLLAGETVREGSSTNAWIVKDGRIITHPTGTSILPGIARDSLIRLATAAQMVVEERPFTLAEARDADEAFLTSTTAPILPVVAVDEHRIGKEGFRGKPGPVTARLAELVWAEVARQTGWAV</sequence>
<comment type="pathway">
    <text evidence="4">Amino-acid biosynthesis; L-valine biosynthesis; L-valine from pyruvate: step 4/4.</text>
</comment>
<comment type="pathway">
    <text evidence="3">Amino-acid biosynthesis; L-isoleucine biosynthesis; L-isoleucine from 2-oxobutanoate: step 4/4.</text>
</comment>
<evidence type="ECO:0000256" key="6">
    <source>
        <dbReference type="ARBA" id="ARBA00009320"/>
    </source>
</evidence>
<comment type="similarity">
    <text evidence="6">Belongs to the class-IV pyridoxal-phosphate-dependent aminotransferase family.</text>
</comment>
<keyword evidence="15" id="KW-1185">Reference proteome</keyword>
<dbReference type="PANTHER" id="PTHR42743">
    <property type="entry name" value="AMINO-ACID AMINOTRANSFERASE"/>
    <property type="match status" value="1"/>
</dbReference>
<evidence type="ECO:0000256" key="13">
    <source>
        <dbReference type="ARBA" id="ARBA00049229"/>
    </source>
</evidence>
<comment type="cofactor">
    <cofactor evidence="1">
        <name>pyridoxal 5'-phosphate</name>
        <dbReference type="ChEBI" id="CHEBI:597326"/>
    </cofactor>
</comment>
<evidence type="ECO:0000256" key="4">
    <source>
        <dbReference type="ARBA" id="ARBA00004931"/>
    </source>
</evidence>
<dbReference type="InterPro" id="IPR050571">
    <property type="entry name" value="Class-IV_PLP-Dep_Aminotrnsfr"/>
</dbReference>
<keyword evidence="10" id="KW-0100">Branched-chain amino acid biosynthesis</keyword>
<comment type="function">
    <text evidence="2">Acts on leucine, isoleucine and valine.</text>
</comment>
<keyword evidence="10" id="KW-0028">Amino-acid biosynthesis</keyword>
<evidence type="ECO:0000256" key="3">
    <source>
        <dbReference type="ARBA" id="ARBA00004824"/>
    </source>
</evidence>
<dbReference type="Proteomes" id="UP000216991">
    <property type="component" value="Unassembled WGS sequence"/>
</dbReference>
<evidence type="ECO:0000256" key="8">
    <source>
        <dbReference type="ARBA" id="ARBA00014472"/>
    </source>
</evidence>
<dbReference type="SUPFAM" id="SSF56752">
    <property type="entry name" value="D-aminoacid aminotransferase-like PLP-dependent enzymes"/>
    <property type="match status" value="1"/>
</dbReference>
<evidence type="ECO:0000256" key="12">
    <source>
        <dbReference type="ARBA" id="ARBA00048798"/>
    </source>
</evidence>
<comment type="pathway">
    <text evidence="5">Amino-acid biosynthesis; L-leucine biosynthesis; L-leucine from 3-methyl-2-oxobutanoate: step 4/4.</text>
</comment>
<organism evidence="14 15">
    <name type="scientific">Sandarakinorhabdus cyanobacteriorum</name>
    <dbReference type="NCBI Taxonomy" id="1981098"/>
    <lineage>
        <taxon>Bacteria</taxon>
        <taxon>Pseudomonadati</taxon>
        <taxon>Pseudomonadota</taxon>
        <taxon>Alphaproteobacteria</taxon>
        <taxon>Sphingomonadales</taxon>
        <taxon>Sphingosinicellaceae</taxon>
        <taxon>Sandarakinorhabdus</taxon>
    </lineage>
</organism>
<evidence type="ECO:0000256" key="1">
    <source>
        <dbReference type="ARBA" id="ARBA00001933"/>
    </source>
</evidence>
<dbReference type="Gene3D" id="3.30.470.10">
    <property type="match status" value="1"/>
</dbReference>